<keyword evidence="9" id="KW-1185">Reference proteome</keyword>
<feature type="region of interest" description="Disordered" evidence="6">
    <location>
        <begin position="21"/>
        <end position="84"/>
    </location>
</feature>
<evidence type="ECO:0000256" key="6">
    <source>
        <dbReference type="SAM" id="MobiDB-lite"/>
    </source>
</evidence>
<evidence type="ECO:0000313" key="9">
    <source>
        <dbReference type="Proteomes" id="UP000245412"/>
    </source>
</evidence>
<dbReference type="InterPro" id="IPR006059">
    <property type="entry name" value="SBP"/>
</dbReference>
<dbReference type="SUPFAM" id="SSF53850">
    <property type="entry name" value="Periplasmic binding protein-like II"/>
    <property type="match status" value="1"/>
</dbReference>
<dbReference type="PANTHER" id="PTHR43649">
    <property type="entry name" value="ARABINOSE-BINDING PROTEIN-RELATED"/>
    <property type="match status" value="1"/>
</dbReference>
<keyword evidence="5" id="KW-0449">Lipoprotein</keyword>
<keyword evidence="2 7" id="KW-0732">Signal</keyword>
<organism evidence="8 9">
    <name type="scientific">Murimonas intestini</name>
    <dbReference type="NCBI Taxonomy" id="1337051"/>
    <lineage>
        <taxon>Bacteria</taxon>
        <taxon>Bacillati</taxon>
        <taxon>Bacillota</taxon>
        <taxon>Clostridia</taxon>
        <taxon>Lachnospirales</taxon>
        <taxon>Lachnospiraceae</taxon>
        <taxon>Murimonas</taxon>
    </lineage>
</organism>
<keyword evidence="4" id="KW-0564">Palmitate</keyword>
<evidence type="ECO:0000256" key="2">
    <source>
        <dbReference type="ARBA" id="ARBA00022729"/>
    </source>
</evidence>
<dbReference type="Gene3D" id="3.40.190.10">
    <property type="entry name" value="Periplasmic binding protein-like II"/>
    <property type="match status" value="2"/>
</dbReference>
<evidence type="ECO:0000256" key="3">
    <source>
        <dbReference type="ARBA" id="ARBA00023136"/>
    </source>
</evidence>
<dbReference type="PROSITE" id="PS51257">
    <property type="entry name" value="PROKAR_LIPOPROTEIN"/>
    <property type="match status" value="1"/>
</dbReference>
<reference evidence="8 9" key="1">
    <citation type="submission" date="2018-05" db="EMBL/GenBank/DDBJ databases">
        <authorList>
            <person name="Goeker M."/>
            <person name="Huntemann M."/>
            <person name="Clum A."/>
            <person name="Pillay M."/>
            <person name="Palaniappan K."/>
            <person name="Varghese N."/>
            <person name="Mikhailova N."/>
            <person name="Stamatis D."/>
            <person name="Reddy T."/>
            <person name="Daum C."/>
            <person name="Shapiro N."/>
            <person name="Ivanova N."/>
            <person name="Kyrpides N."/>
            <person name="Woyke T."/>
        </authorList>
    </citation>
    <scope>NUCLEOTIDE SEQUENCE [LARGE SCALE GENOMIC DNA]</scope>
    <source>
        <strain evidence="8 9">DSM 26524</strain>
    </source>
</reference>
<keyword evidence="3" id="KW-0472">Membrane</keyword>
<evidence type="ECO:0000256" key="1">
    <source>
        <dbReference type="ARBA" id="ARBA00022475"/>
    </source>
</evidence>
<dbReference type="RefSeq" id="WP_109748444.1">
    <property type="nucleotide sequence ID" value="NZ_CABJAT010000011.1"/>
</dbReference>
<evidence type="ECO:0000256" key="4">
    <source>
        <dbReference type="ARBA" id="ARBA00023139"/>
    </source>
</evidence>
<keyword evidence="1" id="KW-1003">Cell membrane</keyword>
<sequence length="470" mass="50497">MKKKLLSAVLAGVMVMGTLAGCGSSSATETEKETKADTTEAAAQDDTAAAEDTAAGDTAAAEDAAESTEAAGEEAAPTSEPIRFMNTKIEIDEPLKAFAKKYQEQTGQEVVIESLGGGVDVNGQLKNYYAAGNMPDIFAYAADSYQSFKDWLAPLDGESWIADTDYAFTADDGTVVGMPFAVEGIGVTYNKDILDKAGIDPATLTTIDAYRAAFEKLDGMKDELGLQAVCSVAAESGQMNWSTGNHMMAVYIAQGQDRSDKSLIEMEQKGEIDKERMSQFADWVKLLFDYADQNVLISGTYDDQLALWAQGKTAFITQGNWIDPSLDTYNATFACGIAPAAFSAEETTGILADAPAVWGIYKDSDKIDACKKFLEALATTEEGQQALVIDCGMVSPFKSCKLEPTTPLAASMIPYIKDGNTYAWDWLMQPEGIAQNATGAVFELYAKDQLDKEGFVDMMESTIADYAAQQ</sequence>
<dbReference type="Pfam" id="PF01547">
    <property type="entry name" value="SBP_bac_1"/>
    <property type="match status" value="1"/>
</dbReference>
<evidence type="ECO:0000256" key="7">
    <source>
        <dbReference type="SAM" id="SignalP"/>
    </source>
</evidence>
<evidence type="ECO:0000256" key="5">
    <source>
        <dbReference type="ARBA" id="ARBA00023288"/>
    </source>
</evidence>
<protein>
    <submittedName>
        <fullName evidence="8">Raffinose/stachyose/melibiose transport system substrate-binding protein</fullName>
    </submittedName>
</protein>
<dbReference type="AlphaFoldDB" id="A0AB73SYJ8"/>
<dbReference type="Proteomes" id="UP000245412">
    <property type="component" value="Unassembled WGS sequence"/>
</dbReference>
<dbReference type="PANTHER" id="PTHR43649:SF33">
    <property type="entry name" value="POLYGALACTURONAN_RHAMNOGALACTURONAN-BINDING PROTEIN YTCQ"/>
    <property type="match status" value="1"/>
</dbReference>
<dbReference type="EMBL" id="QGGY01000018">
    <property type="protein sequence ID" value="PWJ72444.1"/>
    <property type="molecule type" value="Genomic_DNA"/>
</dbReference>
<feature type="signal peptide" evidence="7">
    <location>
        <begin position="1"/>
        <end position="20"/>
    </location>
</feature>
<feature type="chain" id="PRO_5044498885" evidence="7">
    <location>
        <begin position="21"/>
        <end position="470"/>
    </location>
</feature>
<comment type="caution">
    <text evidence="8">The sequence shown here is derived from an EMBL/GenBank/DDBJ whole genome shotgun (WGS) entry which is preliminary data.</text>
</comment>
<feature type="compositionally biased region" description="Basic and acidic residues" evidence="6">
    <location>
        <begin position="29"/>
        <end position="38"/>
    </location>
</feature>
<dbReference type="InterPro" id="IPR050490">
    <property type="entry name" value="Bact_solute-bd_prot1"/>
</dbReference>
<gene>
    <name evidence="8" type="ORF">C7383_11855</name>
</gene>
<proteinExistence type="predicted"/>
<accession>A0AB73SYJ8</accession>
<name>A0AB73SYJ8_9FIRM</name>
<feature type="compositionally biased region" description="Low complexity" evidence="6">
    <location>
        <begin position="39"/>
        <end position="81"/>
    </location>
</feature>
<evidence type="ECO:0000313" key="8">
    <source>
        <dbReference type="EMBL" id="PWJ72444.1"/>
    </source>
</evidence>